<dbReference type="PRINTS" id="PR01333">
    <property type="entry name" value="2POREKCHANEL"/>
</dbReference>
<organism evidence="14 15">
    <name type="scientific">Sulfurimonas denitrificans (strain ATCC 33889 / DSM 1251)</name>
    <name type="common">Thiomicrospira denitrificans (strain ATCC 33889 / DSM 1251)</name>
    <dbReference type="NCBI Taxonomy" id="326298"/>
    <lineage>
        <taxon>Bacteria</taxon>
        <taxon>Pseudomonadati</taxon>
        <taxon>Campylobacterota</taxon>
        <taxon>Epsilonproteobacteria</taxon>
        <taxon>Campylobacterales</taxon>
        <taxon>Sulfurimonadaceae</taxon>
        <taxon>Sulfurimonas</taxon>
    </lineage>
</organism>
<evidence type="ECO:0000256" key="7">
    <source>
        <dbReference type="ARBA" id="ARBA00022989"/>
    </source>
</evidence>
<dbReference type="STRING" id="326298.Suden_1332"/>
<name>Q30QX1_SULDN</name>
<comment type="subcellular location">
    <subcellularLocation>
        <location evidence="1">Membrane</location>
        <topology evidence="1">Multi-pass membrane protein</topology>
    </subcellularLocation>
</comment>
<dbReference type="SUPFAM" id="SSF51735">
    <property type="entry name" value="NAD(P)-binding Rossmann-fold domains"/>
    <property type="match status" value="1"/>
</dbReference>
<feature type="transmembrane region" description="Helical" evidence="12">
    <location>
        <begin position="215"/>
        <end position="233"/>
    </location>
</feature>
<dbReference type="KEGG" id="tdn:Suden_1332"/>
<evidence type="ECO:0000256" key="11">
    <source>
        <dbReference type="ARBA" id="ARBA00029579"/>
    </source>
</evidence>
<evidence type="ECO:0000256" key="8">
    <source>
        <dbReference type="ARBA" id="ARBA00023065"/>
    </source>
</evidence>
<sequence>MLKSLLLDTAYKINTSKNYTKTRHFFYNLLENSNYKYKKVFDFFMIALIFSSVFILIREVKSHVNDELLFYNNYVVSVIFFIEYMLRFWISSSVTEAIIKQSEDDVMLGHEFNLSIALKKIFYQKIKYIISIKAIIDLLAILPFFHELRLLRLFILFRVFKLFRYARSIQVFTSVITAKKFEFLTLLIFASIVVFVSSVLIYVMEANNPDSPINTLFEALYWSVVTISTVGYGDITPITEAGRVVAIFVIIAGIAVFSFTTSLIVTAFTEKLDEIKDTKLIDDIAKKREFYLICGYENLSKEVAKKLVQNSEVVILEENEQKVLQAKKDGFFALHYDPGSIDSYRKLRINIGTQVSAILCLSHSDVENVYTALTIRSFNKDVFILSILKAKANRNKLLFAGVNELLYEKELVGMIAKEFVGQPVAFEAIHALQSNYNGVEMQEIIINERIIDSFKIVGEIECHKHRVILLGIYKKSEKNFYFNPLSETSLEVGDYLLLIGNIQFIKEFTDTLHKGKE</sequence>
<feature type="transmembrane region" description="Helical" evidence="12">
    <location>
        <begin position="245"/>
        <end position="269"/>
    </location>
</feature>
<evidence type="ECO:0000256" key="9">
    <source>
        <dbReference type="ARBA" id="ARBA00023136"/>
    </source>
</evidence>
<evidence type="ECO:0000256" key="12">
    <source>
        <dbReference type="SAM" id="Phobius"/>
    </source>
</evidence>
<dbReference type="AlphaFoldDB" id="Q30QX1"/>
<evidence type="ECO:0000259" key="13">
    <source>
        <dbReference type="PROSITE" id="PS51202"/>
    </source>
</evidence>
<dbReference type="PROSITE" id="PS51202">
    <property type="entry name" value="RCK_C"/>
    <property type="match status" value="1"/>
</dbReference>
<keyword evidence="10" id="KW-0407">Ion channel</keyword>
<dbReference type="InterPro" id="IPR036721">
    <property type="entry name" value="RCK_C_sf"/>
</dbReference>
<dbReference type="PRINTS" id="PR00169">
    <property type="entry name" value="KCHANNEL"/>
</dbReference>
<keyword evidence="15" id="KW-1185">Reference proteome</keyword>
<dbReference type="Pfam" id="PF00520">
    <property type="entry name" value="Ion_trans"/>
    <property type="match status" value="1"/>
</dbReference>
<evidence type="ECO:0000256" key="6">
    <source>
        <dbReference type="ARBA" id="ARBA00022958"/>
    </source>
</evidence>
<evidence type="ECO:0000313" key="14">
    <source>
        <dbReference type="EMBL" id="ABB44610.1"/>
    </source>
</evidence>
<dbReference type="Gene3D" id="3.30.70.1450">
    <property type="entry name" value="Regulator of K+ conductance, C-terminal domain"/>
    <property type="match status" value="1"/>
</dbReference>
<dbReference type="InterPro" id="IPR005821">
    <property type="entry name" value="Ion_trans_dom"/>
</dbReference>
<dbReference type="RefSeq" id="WP_011372962.1">
    <property type="nucleotide sequence ID" value="NC_007575.1"/>
</dbReference>
<keyword evidence="5" id="KW-0631">Potassium channel</keyword>
<feature type="transmembrane region" description="Helical" evidence="12">
    <location>
        <begin position="69"/>
        <end position="90"/>
    </location>
</feature>
<dbReference type="InterPro" id="IPR028325">
    <property type="entry name" value="VG_K_chnl"/>
</dbReference>
<evidence type="ECO:0000256" key="10">
    <source>
        <dbReference type="ARBA" id="ARBA00023303"/>
    </source>
</evidence>
<keyword evidence="4 12" id="KW-0812">Transmembrane</keyword>
<evidence type="ECO:0000256" key="2">
    <source>
        <dbReference type="ARBA" id="ARBA00022448"/>
    </source>
</evidence>
<dbReference type="EMBL" id="CP000153">
    <property type="protein sequence ID" value="ABB44610.1"/>
    <property type="molecule type" value="Genomic_DNA"/>
</dbReference>
<keyword evidence="3" id="KW-0633">Potassium transport</keyword>
<dbReference type="Proteomes" id="UP000002714">
    <property type="component" value="Chromosome"/>
</dbReference>
<evidence type="ECO:0000256" key="4">
    <source>
        <dbReference type="ARBA" id="ARBA00022692"/>
    </source>
</evidence>
<gene>
    <name evidence="14" type="ordered locus">Suden_1332</name>
</gene>
<evidence type="ECO:0000256" key="5">
    <source>
        <dbReference type="ARBA" id="ARBA00022826"/>
    </source>
</evidence>
<protein>
    <recommendedName>
        <fullName evidence="11">BK channel</fullName>
    </recommendedName>
</protein>
<dbReference type="Gene3D" id="3.40.50.720">
    <property type="entry name" value="NAD(P)-binding Rossmann-like Domain"/>
    <property type="match status" value="1"/>
</dbReference>
<evidence type="ECO:0000256" key="1">
    <source>
        <dbReference type="ARBA" id="ARBA00004141"/>
    </source>
</evidence>
<dbReference type="eggNOG" id="COG1226">
    <property type="taxonomic scope" value="Bacteria"/>
</dbReference>
<keyword evidence="8" id="KW-0406">Ion transport</keyword>
<dbReference type="GO" id="GO:0008076">
    <property type="term" value="C:voltage-gated potassium channel complex"/>
    <property type="evidence" value="ECO:0007669"/>
    <property type="project" value="InterPro"/>
</dbReference>
<accession>Q30QX1</accession>
<dbReference type="SUPFAM" id="SSF116726">
    <property type="entry name" value="TrkA C-terminal domain-like"/>
    <property type="match status" value="1"/>
</dbReference>
<reference evidence="14 15" key="1">
    <citation type="journal article" date="2008" name="Appl. Environ. Microbiol.">
        <title>Genome of the epsilonproteobacterial chemolithoautotroph Sulfurimonas denitrificans.</title>
        <authorList>
            <person name="Sievert S.M."/>
            <person name="Scott K.M."/>
            <person name="Klotz M.G."/>
            <person name="Chain P.S.G."/>
            <person name="Hauser L.J."/>
            <person name="Hemp J."/>
            <person name="Huegler M."/>
            <person name="Land M."/>
            <person name="Lapidus A."/>
            <person name="Larimer F.W."/>
            <person name="Lucas S."/>
            <person name="Malfatti S.A."/>
            <person name="Meyer F."/>
            <person name="Paulsen I.T."/>
            <person name="Ren Q."/>
            <person name="Simon J."/>
            <person name="Bailey K."/>
            <person name="Diaz E."/>
            <person name="Fitzpatrick K.A."/>
            <person name="Glover B."/>
            <person name="Gwatney N."/>
            <person name="Korajkic A."/>
            <person name="Long A."/>
            <person name="Mobberley J.M."/>
            <person name="Pantry S.N."/>
            <person name="Pazder G."/>
            <person name="Peterson S."/>
            <person name="Quintanilla J.D."/>
            <person name="Sprinkle R."/>
            <person name="Stephens J."/>
            <person name="Thomas P."/>
            <person name="Vaughn R."/>
            <person name="Weber M.J."/>
            <person name="Wooten L.L."/>
        </authorList>
    </citation>
    <scope>NUCLEOTIDE SEQUENCE [LARGE SCALE GENOMIC DNA]</scope>
    <source>
        <strain evidence="15">ATCC 33889 / DSM 1251</strain>
    </source>
</reference>
<dbReference type="SUPFAM" id="SSF81324">
    <property type="entry name" value="Voltage-gated potassium channels"/>
    <property type="match status" value="1"/>
</dbReference>
<feature type="transmembrane region" description="Helical" evidence="12">
    <location>
        <begin position="40"/>
        <end position="57"/>
    </location>
</feature>
<feature type="transmembrane region" description="Helical" evidence="12">
    <location>
        <begin position="183"/>
        <end position="203"/>
    </location>
</feature>
<dbReference type="InterPro" id="IPR003148">
    <property type="entry name" value="RCK_N"/>
</dbReference>
<dbReference type="GO" id="GO:0005249">
    <property type="term" value="F:voltage-gated potassium channel activity"/>
    <property type="evidence" value="ECO:0007669"/>
    <property type="project" value="InterPro"/>
</dbReference>
<dbReference type="InterPro" id="IPR006037">
    <property type="entry name" value="RCK_C"/>
</dbReference>
<dbReference type="HOGENOM" id="CLU_011722_1_7_7"/>
<feature type="domain" description="RCK C-terminal" evidence="13">
    <location>
        <begin position="427"/>
        <end position="514"/>
    </location>
</feature>
<dbReference type="InterPro" id="IPR003280">
    <property type="entry name" value="2pore_dom_K_chnl"/>
</dbReference>
<dbReference type="PANTHER" id="PTHR11537">
    <property type="entry name" value="VOLTAGE-GATED POTASSIUM CHANNEL"/>
    <property type="match status" value="1"/>
</dbReference>
<proteinExistence type="predicted"/>
<dbReference type="GO" id="GO:0001508">
    <property type="term" value="P:action potential"/>
    <property type="evidence" value="ECO:0007669"/>
    <property type="project" value="TreeGrafter"/>
</dbReference>
<keyword evidence="7 12" id="KW-1133">Transmembrane helix</keyword>
<keyword evidence="6" id="KW-0630">Potassium</keyword>
<keyword evidence="9 12" id="KW-0472">Membrane</keyword>
<evidence type="ECO:0000313" key="15">
    <source>
        <dbReference type="Proteomes" id="UP000002714"/>
    </source>
</evidence>
<dbReference type="InterPro" id="IPR036291">
    <property type="entry name" value="NAD(P)-bd_dom_sf"/>
</dbReference>
<evidence type="ECO:0000256" key="3">
    <source>
        <dbReference type="ARBA" id="ARBA00022538"/>
    </source>
</evidence>
<keyword evidence="2" id="KW-0813">Transport</keyword>
<dbReference type="Gene3D" id="1.10.287.70">
    <property type="match status" value="1"/>
</dbReference>
<dbReference type="PANTHER" id="PTHR11537:SF254">
    <property type="entry name" value="POTASSIUM VOLTAGE-GATED CHANNEL PROTEIN SHAB"/>
    <property type="match status" value="1"/>
</dbReference>
<dbReference type="Pfam" id="PF02254">
    <property type="entry name" value="TrkA_N"/>
    <property type="match status" value="1"/>
</dbReference>